<sequence>MIDYDAESASYDSSRGGEPRAAAAADAVERLLPQATGTVLDLACGTGIVTRRLARPGRTVLGVDRSPGMLALAAQRLPRHVLLGDAGQLPLATASVDAVTLVWLLHLLPDAAPVLAEAARVLRPGGVLITTVDKGAGYFTEPSDIAEATEPLRRTHAHTVTDRTEHILSLGTQHGLTPAAETTFRGIGQGRSPYTWRRAIEGGSIPWASAAPPDQREELCTRLSRLPAQHAPRPDPCYRLLALKAGAGNEM</sequence>
<dbReference type="OrthoDB" id="9805171at2"/>
<dbReference type="InterPro" id="IPR013216">
    <property type="entry name" value="Methyltransf_11"/>
</dbReference>
<dbReference type="RefSeq" id="WP_128557538.1">
    <property type="nucleotide sequence ID" value="NZ_QUAK01000111.1"/>
</dbReference>
<dbReference type="GO" id="GO:0008757">
    <property type="term" value="F:S-adenosylmethionine-dependent methyltransferase activity"/>
    <property type="evidence" value="ECO:0007669"/>
    <property type="project" value="InterPro"/>
</dbReference>
<accession>A0A372M3H6</accession>
<organism evidence="2 3">
    <name type="scientific">Streptomyces triticagri</name>
    <dbReference type="NCBI Taxonomy" id="2293568"/>
    <lineage>
        <taxon>Bacteria</taxon>
        <taxon>Bacillati</taxon>
        <taxon>Actinomycetota</taxon>
        <taxon>Actinomycetes</taxon>
        <taxon>Kitasatosporales</taxon>
        <taxon>Streptomycetaceae</taxon>
        <taxon>Streptomyces</taxon>
    </lineage>
</organism>
<name>A0A372M3H6_9ACTN</name>
<dbReference type="PANTHER" id="PTHR42912">
    <property type="entry name" value="METHYLTRANSFERASE"/>
    <property type="match status" value="1"/>
</dbReference>
<comment type="caution">
    <text evidence="2">The sequence shown here is derived from an EMBL/GenBank/DDBJ whole genome shotgun (WGS) entry which is preliminary data.</text>
</comment>
<keyword evidence="3" id="KW-1185">Reference proteome</keyword>
<dbReference type="InterPro" id="IPR029063">
    <property type="entry name" value="SAM-dependent_MTases_sf"/>
</dbReference>
<reference evidence="2 3" key="1">
    <citation type="submission" date="2018-08" db="EMBL/GenBank/DDBJ databases">
        <title>Isolation, diversity and antifungal activity of Actinobacteria from wheat.</title>
        <authorList>
            <person name="Han C."/>
        </authorList>
    </citation>
    <scope>NUCLEOTIDE SEQUENCE [LARGE SCALE GENOMIC DNA]</scope>
    <source>
        <strain evidence="2 3">NEAU-YY421</strain>
    </source>
</reference>
<evidence type="ECO:0000313" key="3">
    <source>
        <dbReference type="Proteomes" id="UP000263094"/>
    </source>
</evidence>
<dbReference type="GO" id="GO:0032259">
    <property type="term" value="P:methylation"/>
    <property type="evidence" value="ECO:0007669"/>
    <property type="project" value="UniProtKB-KW"/>
</dbReference>
<evidence type="ECO:0000259" key="1">
    <source>
        <dbReference type="Pfam" id="PF08241"/>
    </source>
</evidence>
<dbReference type="AlphaFoldDB" id="A0A372M3H6"/>
<dbReference type="SUPFAM" id="SSF53335">
    <property type="entry name" value="S-adenosyl-L-methionine-dependent methyltransferases"/>
    <property type="match status" value="1"/>
</dbReference>
<dbReference type="Gene3D" id="3.40.50.150">
    <property type="entry name" value="Vaccinia Virus protein VP39"/>
    <property type="match status" value="1"/>
</dbReference>
<dbReference type="PANTHER" id="PTHR42912:SF45">
    <property type="entry name" value="23S RRNA (GUANINE(745)-N(1))-METHYLTRANSFERASE"/>
    <property type="match status" value="1"/>
</dbReference>
<dbReference type="InterPro" id="IPR050508">
    <property type="entry name" value="Methyltransf_Superfamily"/>
</dbReference>
<dbReference type="Proteomes" id="UP000263094">
    <property type="component" value="Unassembled WGS sequence"/>
</dbReference>
<dbReference type="EMBL" id="QUAK01000111">
    <property type="protein sequence ID" value="RFU84857.1"/>
    <property type="molecule type" value="Genomic_DNA"/>
</dbReference>
<keyword evidence="2" id="KW-0489">Methyltransferase</keyword>
<gene>
    <name evidence="2" type="ORF">DY218_20460</name>
</gene>
<dbReference type="Pfam" id="PF08241">
    <property type="entry name" value="Methyltransf_11"/>
    <property type="match status" value="1"/>
</dbReference>
<proteinExistence type="predicted"/>
<evidence type="ECO:0000313" key="2">
    <source>
        <dbReference type="EMBL" id="RFU84857.1"/>
    </source>
</evidence>
<protein>
    <submittedName>
        <fullName evidence="2">Class I SAM-dependent methyltransferase</fullName>
    </submittedName>
</protein>
<keyword evidence="2" id="KW-0808">Transferase</keyword>
<dbReference type="CDD" id="cd02440">
    <property type="entry name" value="AdoMet_MTases"/>
    <property type="match status" value="1"/>
</dbReference>
<feature type="domain" description="Methyltransferase type 11" evidence="1">
    <location>
        <begin position="40"/>
        <end position="129"/>
    </location>
</feature>